<evidence type="ECO:0000256" key="1">
    <source>
        <dbReference type="SAM" id="MobiDB-lite"/>
    </source>
</evidence>
<feature type="chain" id="PRO_5007551233" description="Integral membrane-like protein" evidence="2">
    <location>
        <begin position="24"/>
        <end position="112"/>
    </location>
</feature>
<gene>
    <name evidence="3" type="ORF">CI15_26100</name>
</gene>
<reference evidence="3 4" key="1">
    <citation type="journal article" date="2015" name="Int. J. Syst. Evol. Microbiol.">
        <title>Burkholderia monticola sp. nov., isolated from mountain soil.</title>
        <authorList>
            <person name="Baek I."/>
            <person name="Seo B."/>
            <person name="Lee I."/>
            <person name="Yi H."/>
            <person name="Chun J."/>
        </authorList>
    </citation>
    <scope>NUCLEOTIDE SEQUENCE [LARGE SCALE GENOMIC DNA]</scope>
    <source>
        <strain evidence="3 4">JC2948</strain>
    </source>
</reference>
<dbReference type="OrthoDB" id="6687316at2"/>
<proteinExistence type="predicted"/>
<feature type="region of interest" description="Disordered" evidence="1">
    <location>
        <begin position="25"/>
        <end position="46"/>
    </location>
</feature>
<evidence type="ECO:0000313" key="4">
    <source>
        <dbReference type="Proteomes" id="UP000075613"/>
    </source>
</evidence>
<dbReference type="STRING" id="1399968.CI15_26100"/>
<dbReference type="InterPro" id="IPR024572">
    <property type="entry name" value="RcnB"/>
</dbReference>
<dbReference type="RefSeq" id="WP_062133249.1">
    <property type="nucleotide sequence ID" value="NZ_LRBG01000037.1"/>
</dbReference>
<dbReference type="Pfam" id="PF11776">
    <property type="entry name" value="RcnB"/>
    <property type="match status" value="1"/>
</dbReference>
<feature type="signal peptide" evidence="2">
    <location>
        <begin position="1"/>
        <end position="23"/>
    </location>
</feature>
<evidence type="ECO:0000313" key="3">
    <source>
        <dbReference type="EMBL" id="KXU83986.1"/>
    </source>
</evidence>
<keyword evidence="4" id="KW-1185">Reference proteome</keyword>
<keyword evidence="2" id="KW-0732">Signal</keyword>
<organism evidence="3 4">
    <name type="scientific">Paraburkholderia monticola</name>
    <dbReference type="NCBI Taxonomy" id="1399968"/>
    <lineage>
        <taxon>Bacteria</taxon>
        <taxon>Pseudomonadati</taxon>
        <taxon>Pseudomonadota</taxon>
        <taxon>Betaproteobacteria</taxon>
        <taxon>Burkholderiales</taxon>
        <taxon>Burkholderiaceae</taxon>
        <taxon>Paraburkholderia</taxon>
    </lineage>
</organism>
<name>A0A149PGJ6_9BURK</name>
<sequence>MNKRVVAQFVALSFSAGSALAIAAGPPPDQGGGQMAGGMPRQQVMPTIPHRDWHKGQRVPAEYRHYNFVMNDWRGHGLNAPPRGHQWLGVNGDYVLVTTNNWTISNIVSGTE</sequence>
<protein>
    <recommendedName>
        <fullName evidence="5">Integral membrane-like protein</fullName>
    </recommendedName>
</protein>
<dbReference type="EMBL" id="LRBG01000037">
    <property type="protein sequence ID" value="KXU83986.1"/>
    <property type="molecule type" value="Genomic_DNA"/>
</dbReference>
<dbReference type="Proteomes" id="UP000075613">
    <property type="component" value="Unassembled WGS sequence"/>
</dbReference>
<evidence type="ECO:0008006" key="5">
    <source>
        <dbReference type="Google" id="ProtNLM"/>
    </source>
</evidence>
<accession>A0A149PGJ6</accession>
<dbReference type="Gene3D" id="3.10.450.160">
    <property type="entry name" value="inner membrane protein cigr"/>
    <property type="match status" value="1"/>
</dbReference>
<comment type="caution">
    <text evidence="3">The sequence shown here is derived from an EMBL/GenBank/DDBJ whole genome shotgun (WGS) entry which is preliminary data.</text>
</comment>
<dbReference type="AlphaFoldDB" id="A0A149PGJ6"/>
<evidence type="ECO:0000256" key="2">
    <source>
        <dbReference type="SAM" id="SignalP"/>
    </source>
</evidence>